<keyword evidence="1" id="KW-0812">Transmembrane</keyword>
<evidence type="ECO:0000256" key="1">
    <source>
        <dbReference type="SAM" id="Phobius"/>
    </source>
</evidence>
<organism evidence="2 3">
    <name type="scientific">Nocardiopsis ansamitocini</name>
    <dbReference type="NCBI Taxonomy" id="1670832"/>
    <lineage>
        <taxon>Bacteria</taxon>
        <taxon>Bacillati</taxon>
        <taxon>Actinomycetota</taxon>
        <taxon>Actinomycetes</taxon>
        <taxon>Streptosporangiales</taxon>
        <taxon>Nocardiopsidaceae</taxon>
        <taxon>Nocardiopsis</taxon>
    </lineage>
</organism>
<feature type="transmembrane region" description="Helical" evidence="1">
    <location>
        <begin position="28"/>
        <end position="49"/>
    </location>
</feature>
<sequence length="57" mass="6074">MAALSTWFGGFVSVAALAGAFVRETVSFLAVVALTWFMGAEVDVAYALYRDLAVRGQ</sequence>
<dbReference type="AlphaFoldDB" id="A0A9W6P6S1"/>
<keyword evidence="1" id="KW-1133">Transmembrane helix</keyword>
<dbReference type="Proteomes" id="UP001165092">
    <property type="component" value="Unassembled WGS sequence"/>
</dbReference>
<evidence type="ECO:0000313" key="2">
    <source>
        <dbReference type="EMBL" id="GLU48038.1"/>
    </source>
</evidence>
<keyword evidence="1" id="KW-0472">Membrane</keyword>
<comment type="caution">
    <text evidence="2">The sequence shown here is derived from an EMBL/GenBank/DDBJ whole genome shotgun (WGS) entry which is preliminary data.</text>
</comment>
<accession>A0A9W6P6S1</accession>
<proteinExistence type="predicted"/>
<evidence type="ECO:0000313" key="3">
    <source>
        <dbReference type="Proteomes" id="UP001165092"/>
    </source>
</evidence>
<protein>
    <submittedName>
        <fullName evidence="2">Uncharacterized protein</fullName>
    </submittedName>
</protein>
<name>A0A9W6P6S1_9ACTN</name>
<keyword evidence="3" id="KW-1185">Reference proteome</keyword>
<gene>
    <name evidence="2" type="ORF">Nans01_23890</name>
</gene>
<dbReference type="EMBL" id="BSQG01000003">
    <property type="protein sequence ID" value="GLU48038.1"/>
    <property type="molecule type" value="Genomic_DNA"/>
</dbReference>
<dbReference type="RefSeq" id="WP_285759388.1">
    <property type="nucleotide sequence ID" value="NZ_BSQG01000003.1"/>
</dbReference>
<reference evidence="2" key="1">
    <citation type="submission" date="2023-02" db="EMBL/GenBank/DDBJ databases">
        <title>Nocardiopsis ansamitocini NBRC 112285.</title>
        <authorList>
            <person name="Ichikawa N."/>
            <person name="Sato H."/>
            <person name="Tonouchi N."/>
        </authorList>
    </citation>
    <scope>NUCLEOTIDE SEQUENCE</scope>
    <source>
        <strain evidence="2">NBRC 112285</strain>
    </source>
</reference>